<dbReference type="GO" id="GO:0005886">
    <property type="term" value="C:plasma membrane"/>
    <property type="evidence" value="ECO:0007669"/>
    <property type="project" value="TreeGrafter"/>
</dbReference>
<dbReference type="Gene3D" id="3.30.2090.10">
    <property type="entry name" value="Multidrug efflux transporter AcrB TolC docking domain, DN and DC subdomains"/>
    <property type="match status" value="2"/>
</dbReference>
<feature type="transmembrane region" description="Helical" evidence="1">
    <location>
        <begin position="438"/>
        <end position="459"/>
    </location>
</feature>
<evidence type="ECO:0000256" key="1">
    <source>
        <dbReference type="SAM" id="Phobius"/>
    </source>
</evidence>
<dbReference type="PANTHER" id="PTHR32063:SF0">
    <property type="entry name" value="SWARMING MOTILITY PROTEIN SWRC"/>
    <property type="match status" value="1"/>
</dbReference>
<dbReference type="InterPro" id="IPR001036">
    <property type="entry name" value="Acrflvin-R"/>
</dbReference>
<comment type="caution">
    <text evidence="2">The sequence shown here is derived from an EMBL/GenBank/DDBJ whole genome shotgun (WGS) entry which is preliminary data.</text>
</comment>
<feature type="transmembrane region" description="Helical" evidence="1">
    <location>
        <begin position="913"/>
        <end position="933"/>
    </location>
</feature>
<dbReference type="Gene3D" id="3.30.70.1430">
    <property type="entry name" value="Multidrug efflux transporter AcrB pore domain"/>
    <property type="match status" value="2"/>
</dbReference>
<evidence type="ECO:0008006" key="4">
    <source>
        <dbReference type="Google" id="ProtNLM"/>
    </source>
</evidence>
<keyword evidence="1" id="KW-0472">Membrane</keyword>
<reference evidence="3" key="1">
    <citation type="submission" date="2016-07" db="EMBL/GenBank/DDBJ databases">
        <authorList>
            <person name="Florea S."/>
            <person name="Webb J.S."/>
            <person name="Jaromczyk J."/>
            <person name="Schardl C.L."/>
        </authorList>
    </citation>
    <scope>NUCLEOTIDE SEQUENCE [LARGE SCALE GENOMIC DNA]</scope>
    <source>
        <strain evidence="3">IPB1</strain>
    </source>
</reference>
<protein>
    <recommendedName>
        <fullName evidence="4">Acriflavin resistance protein</fullName>
    </recommendedName>
</protein>
<dbReference type="PANTHER" id="PTHR32063">
    <property type="match status" value="1"/>
</dbReference>
<feature type="transmembrane region" description="Helical" evidence="1">
    <location>
        <begin position="1009"/>
        <end position="1031"/>
    </location>
</feature>
<dbReference type="SUPFAM" id="SSF82866">
    <property type="entry name" value="Multidrug efflux transporter AcrB transmembrane domain"/>
    <property type="match status" value="2"/>
</dbReference>
<dbReference type="PRINTS" id="PR00702">
    <property type="entry name" value="ACRIFLAVINRP"/>
</dbReference>
<dbReference type="GO" id="GO:0042910">
    <property type="term" value="F:xenobiotic transmembrane transporter activity"/>
    <property type="evidence" value="ECO:0007669"/>
    <property type="project" value="TreeGrafter"/>
</dbReference>
<name>A0A1C0TRM9_9GAMM</name>
<dbReference type="Gene3D" id="1.20.1640.10">
    <property type="entry name" value="Multidrug efflux transporter AcrB transmembrane domain"/>
    <property type="match status" value="2"/>
</dbReference>
<keyword evidence="1" id="KW-0812">Transmembrane</keyword>
<feature type="transmembrane region" description="Helical" evidence="1">
    <location>
        <begin position="884"/>
        <end position="906"/>
    </location>
</feature>
<keyword evidence="1" id="KW-1133">Transmembrane helix</keyword>
<dbReference type="InterPro" id="IPR027463">
    <property type="entry name" value="AcrB_DN_DC_subdom"/>
</dbReference>
<feature type="transmembrane region" description="Helical" evidence="1">
    <location>
        <begin position="939"/>
        <end position="964"/>
    </location>
</feature>
<feature type="transmembrane region" description="Helical" evidence="1">
    <location>
        <begin position="535"/>
        <end position="553"/>
    </location>
</feature>
<sequence>MNKQSFAYKLFVDKVISTLLLGVIVLGGVMAYSSMLKENNPDLEIPQAIITVEWPGAAAEQVEKEITKPLEDALNGVKGLKKLQSGSQFSFAIIAVEFTTEVAIAEAMQQVRAKVDEGKAEFPTDVKNPKIEQVSVNDSPVIEYMLYGKLDDYAFSQVVKKIEKRLESHSGVKKVEKGGFRDTSVHVRLLPDRLRSLGISPHVITQRLQQANKDMSWGEFDRGESIIQLYLAGRFESVDQLRQLPVHRMGDNRVVRLEEVALVYKGLDKVKDLTYFSQNGAEFAKGVSLGIKKRPGVDTITLINEVKALMKDFEHQSFWPDGLQAAIISDESEIIEESFSSVFNNIWQAMIAVFLILMVLLTWREALIAGLAIPITFLGTLFVLSMFGYTLNSVVIIGMVLALGMLVDVFILAMEGMHDNLYSKKMRFAEAALSTVKTYAMPAFSGQLTTILAMAPMLAIGGTDGKFIKLIPVTAVLCLVFSYIIAFVICIPLSQYLLKNTTNSKESKVDKLARAAGIKLKSWLTANALSSKKQAMGWVGGAFMLWVISMFLASNLPSLLYPKADGRNLAITIELAPDATLTASKEVAELAGEYLRSQQIFENVAMYVGQKSPRAIGSIGEQLSVNESPHLVGFSALFVPKGDRDKLAFEYIDELRAGLEHALIDQAGLTIVFKAEVGGSSSDDPMQIVLQGSDMQELSTISLQVEKALAAIKGVTDVRNNLGAWQTQVRLRADAEALNFHGITEDDFAGQLRLATEADEYGKFKIAGIEDDLKIRVGTHWESRGDEIGGPMSVSEISLLSVFTPQGKVIPAGNLADYELHAIPPVYIHNKTQRAVTVKAKVEGITVGEVAAVMGPILDQYKQQWPEGYSYHFAGELASSADTYGAVGVVFFIAIFLVFAILTLALGSFKQPLVVLVTIPLALIGTFSGFWLFNIPFSFPAMIGVIALVGVVVNNAIVMIDTINNHLANGKDLVLACASGAADRLRPIVGTTITTIVGLIPLAMSDAMWFPLCMAIIFGLLASTAVAMIVIPSMYMLVSAPKAAEAVEQN</sequence>
<feature type="transmembrane region" description="Helical" evidence="1">
    <location>
        <begin position="346"/>
        <end position="363"/>
    </location>
</feature>
<dbReference type="SUPFAM" id="SSF82714">
    <property type="entry name" value="Multidrug efflux transporter AcrB TolC docking domain, DN and DC subdomains"/>
    <property type="match status" value="1"/>
</dbReference>
<proteinExistence type="predicted"/>
<feature type="transmembrane region" description="Helical" evidence="1">
    <location>
        <begin position="370"/>
        <end position="389"/>
    </location>
</feature>
<dbReference type="OrthoDB" id="9758297at2"/>
<dbReference type="SUPFAM" id="SSF82693">
    <property type="entry name" value="Multidrug efflux transporter AcrB pore domain, PN1, PN2, PC1 and PC2 subdomains"/>
    <property type="match status" value="2"/>
</dbReference>
<dbReference type="Gene3D" id="3.30.70.1320">
    <property type="entry name" value="Multidrug efflux transporter AcrB pore domain like"/>
    <property type="match status" value="1"/>
</dbReference>
<dbReference type="EMBL" id="MAUJ01000002">
    <property type="protein sequence ID" value="OCQ21912.1"/>
    <property type="molecule type" value="Genomic_DNA"/>
</dbReference>
<dbReference type="Gene3D" id="3.30.70.1440">
    <property type="entry name" value="Multidrug efflux transporter AcrB pore domain"/>
    <property type="match status" value="1"/>
</dbReference>
<feature type="transmembrane region" description="Helical" evidence="1">
    <location>
        <begin position="471"/>
        <end position="498"/>
    </location>
</feature>
<dbReference type="RefSeq" id="WP_065790121.1">
    <property type="nucleotide sequence ID" value="NZ_MAUJ01000002.1"/>
</dbReference>
<evidence type="ECO:0000313" key="2">
    <source>
        <dbReference type="EMBL" id="OCQ21912.1"/>
    </source>
</evidence>
<accession>A0A1C0TRM9</accession>
<dbReference type="Pfam" id="PF00873">
    <property type="entry name" value="ACR_tran"/>
    <property type="match status" value="1"/>
</dbReference>
<dbReference type="AlphaFoldDB" id="A0A1C0TRM9"/>
<feature type="transmembrane region" description="Helical" evidence="1">
    <location>
        <begin position="395"/>
        <end position="417"/>
    </location>
</feature>
<organism evidence="2 3">
    <name type="scientific">Pseudoalteromonas luteoviolacea</name>
    <dbReference type="NCBI Taxonomy" id="43657"/>
    <lineage>
        <taxon>Bacteria</taxon>
        <taxon>Pseudomonadati</taxon>
        <taxon>Pseudomonadota</taxon>
        <taxon>Gammaproteobacteria</taxon>
        <taxon>Alteromonadales</taxon>
        <taxon>Pseudoalteromonadaceae</taxon>
        <taxon>Pseudoalteromonas</taxon>
    </lineage>
</organism>
<dbReference type="Proteomes" id="UP000093366">
    <property type="component" value="Unassembled WGS sequence"/>
</dbReference>
<gene>
    <name evidence="2" type="ORF">A7985_08875</name>
</gene>
<evidence type="ECO:0000313" key="3">
    <source>
        <dbReference type="Proteomes" id="UP000093366"/>
    </source>
</evidence>